<dbReference type="Pfam" id="PF00172">
    <property type="entry name" value="Zn_clus"/>
    <property type="match status" value="1"/>
</dbReference>
<keyword evidence="1" id="KW-0479">Metal-binding</keyword>
<dbReference type="Gene3D" id="4.10.240.10">
    <property type="entry name" value="Zn(2)-C6 fungal-type DNA-binding domain"/>
    <property type="match status" value="1"/>
</dbReference>
<organism evidence="6 7">
    <name type="scientific">Fusarium gaditjirri</name>
    <dbReference type="NCBI Taxonomy" id="282569"/>
    <lineage>
        <taxon>Eukaryota</taxon>
        <taxon>Fungi</taxon>
        <taxon>Dikarya</taxon>
        <taxon>Ascomycota</taxon>
        <taxon>Pezizomycotina</taxon>
        <taxon>Sordariomycetes</taxon>
        <taxon>Hypocreomycetidae</taxon>
        <taxon>Hypocreales</taxon>
        <taxon>Nectriaceae</taxon>
        <taxon>Fusarium</taxon>
        <taxon>Fusarium nisikadoi species complex</taxon>
    </lineage>
</organism>
<dbReference type="SMART" id="SM00066">
    <property type="entry name" value="GAL4"/>
    <property type="match status" value="1"/>
</dbReference>
<evidence type="ECO:0000256" key="2">
    <source>
        <dbReference type="ARBA" id="ARBA00023242"/>
    </source>
</evidence>
<dbReference type="PROSITE" id="PS50048">
    <property type="entry name" value="ZN2_CY6_FUNGAL_2"/>
    <property type="match status" value="1"/>
</dbReference>
<dbReference type="InterPro" id="IPR007219">
    <property type="entry name" value="XnlR_reg_dom"/>
</dbReference>
<keyword evidence="3" id="KW-0175">Coiled coil</keyword>
<feature type="region of interest" description="Disordered" evidence="4">
    <location>
        <begin position="1"/>
        <end position="36"/>
    </location>
</feature>
<dbReference type="PANTHER" id="PTHR47256:SF1">
    <property type="entry name" value="ZN(II)2CYS6 TRANSCRIPTION FACTOR (EUROFUNG)"/>
    <property type="match status" value="1"/>
</dbReference>
<dbReference type="CDD" id="cd00067">
    <property type="entry name" value="GAL4"/>
    <property type="match status" value="1"/>
</dbReference>
<evidence type="ECO:0000256" key="1">
    <source>
        <dbReference type="ARBA" id="ARBA00022723"/>
    </source>
</evidence>
<dbReference type="Proteomes" id="UP000604273">
    <property type="component" value="Unassembled WGS sequence"/>
</dbReference>
<dbReference type="PANTHER" id="PTHR47256">
    <property type="entry name" value="ZN(II)2CYS6 TRANSCRIPTION FACTOR (EUROFUNG)-RELATED"/>
    <property type="match status" value="1"/>
</dbReference>
<proteinExistence type="predicted"/>
<feature type="compositionally biased region" description="Low complexity" evidence="4">
    <location>
        <begin position="158"/>
        <end position="200"/>
    </location>
</feature>
<feature type="coiled-coil region" evidence="3">
    <location>
        <begin position="86"/>
        <end position="113"/>
    </location>
</feature>
<dbReference type="GO" id="GO:0000981">
    <property type="term" value="F:DNA-binding transcription factor activity, RNA polymerase II-specific"/>
    <property type="evidence" value="ECO:0007669"/>
    <property type="project" value="InterPro"/>
</dbReference>
<keyword evidence="7" id="KW-1185">Reference proteome</keyword>
<reference evidence="6" key="1">
    <citation type="journal article" date="2020" name="BMC Genomics">
        <title>Correction to: Identification and distribution of gene clusters required for synthesis of sphingolipid metabolism inhibitors in diverse species of the filamentous fungus Fusarium.</title>
        <authorList>
            <person name="Kim H.S."/>
            <person name="Lohmar J.M."/>
            <person name="Busman M."/>
            <person name="Brown D.W."/>
            <person name="Naumann T.A."/>
            <person name="Divon H.H."/>
            <person name="Lysoe E."/>
            <person name="Uhlig S."/>
            <person name="Proctor R.H."/>
        </authorList>
    </citation>
    <scope>NUCLEOTIDE SEQUENCE</scope>
    <source>
        <strain evidence="6">NRRL 45417</strain>
    </source>
</reference>
<evidence type="ECO:0000313" key="7">
    <source>
        <dbReference type="Proteomes" id="UP000604273"/>
    </source>
</evidence>
<dbReference type="AlphaFoldDB" id="A0A8H4WU65"/>
<sequence length="718" mass="80579">MDDNPPSSSSSTSRLRALLPGPTREGDSPRPPPKLNIPKRISVKTACQACRQRKAKVCNGQRPRCSGCIAAGRECHYASNPYEAEAAAMKRKHDELKERMADHESLYSSLKNREPHETDEILRRIRAGKDVKSVTEDLRGEGLATPTSRKQARPLLRNNSDNTSNSATTSGSASSPTFSVTRMNLSQLQQQQTRARLAASNDQPGNDFEEAWREPQPTISDDATPVDLQGHILPLSRWTNVMKDDKFLSHLLMLFWTWNTTCNRTIDRTIFEDDLKNLDPTTSGAPSELRFCSPFLVNAVLAVGCLYTTNPITFSMPDELSTRGKIFAQEAIQCLKQEDTRPSLPVAQGLALMYVYEGALGDGETALEFHGLMQSRYMALRLDDFYRSTDTAIAGSRQRAEAHALSWIQWGFYAWDWKPMHGLCRRLVIKKPTRPKTWSEENSPLKRTENPEYWWFSYPGSVAPQRSMKGEILEAECNFTEITEQVLEFLVPLEQGVSLSQNTGRAVELYSKIMEWKFSLPEELRAENAVLPAAILLHLSADLVAISILQPFDNVPQSVFGPFHPRLTSYAHATNAMSTIWHFRALYTIRNEHWLIQACSVCAFKVLFAIEESPIQLETFIKACRALMELREAFPVAEEVIYSIESVIKSKQVNIPSYARDYMPNGAGEGAGDLKGVRVRDHSVIVEKADSDGSEDRLTMTGLLSTLAPSETGLYEFT</sequence>
<evidence type="ECO:0000259" key="5">
    <source>
        <dbReference type="PROSITE" id="PS50048"/>
    </source>
</evidence>
<dbReference type="OrthoDB" id="5595695at2759"/>
<evidence type="ECO:0000256" key="3">
    <source>
        <dbReference type="SAM" id="Coils"/>
    </source>
</evidence>
<dbReference type="SUPFAM" id="SSF57701">
    <property type="entry name" value="Zn2/Cys6 DNA-binding domain"/>
    <property type="match status" value="1"/>
</dbReference>
<dbReference type="InterPro" id="IPR053187">
    <property type="entry name" value="Notoamide_regulator"/>
</dbReference>
<protein>
    <recommendedName>
        <fullName evidence="5">Zn(2)-C6 fungal-type domain-containing protein</fullName>
    </recommendedName>
</protein>
<evidence type="ECO:0000256" key="4">
    <source>
        <dbReference type="SAM" id="MobiDB-lite"/>
    </source>
</evidence>
<dbReference type="GO" id="GO:0003677">
    <property type="term" value="F:DNA binding"/>
    <property type="evidence" value="ECO:0007669"/>
    <property type="project" value="InterPro"/>
</dbReference>
<gene>
    <name evidence="6" type="ORF">FGADI_8183</name>
</gene>
<evidence type="ECO:0000313" key="6">
    <source>
        <dbReference type="EMBL" id="KAF4950477.1"/>
    </source>
</evidence>
<keyword evidence="2" id="KW-0539">Nucleus</keyword>
<dbReference type="GO" id="GO:0006351">
    <property type="term" value="P:DNA-templated transcription"/>
    <property type="evidence" value="ECO:0007669"/>
    <property type="project" value="InterPro"/>
</dbReference>
<dbReference type="InterPro" id="IPR036864">
    <property type="entry name" value="Zn2-C6_fun-type_DNA-bd_sf"/>
</dbReference>
<comment type="caution">
    <text evidence="6">The sequence shown here is derived from an EMBL/GenBank/DDBJ whole genome shotgun (WGS) entry which is preliminary data.</text>
</comment>
<reference evidence="6" key="2">
    <citation type="submission" date="2020-05" db="EMBL/GenBank/DDBJ databases">
        <authorList>
            <person name="Kim H.-S."/>
            <person name="Proctor R.H."/>
            <person name="Brown D.W."/>
        </authorList>
    </citation>
    <scope>NUCLEOTIDE SEQUENCE</scope>
    <source>
        <strain evidence="6">NRRL 45417</strain>
    </source>
</reference>
<dbReference type="GO" id="GO:0008270">
    <property type="term" value="F:zinc ion binding"/>
    <property type="evidence" value="ECO:0007669"/>
    <property type="project" value="InterPro"/>
</dbReference>
<feature type="domain" description="Zn(2)-C6 fungal-type" evidence="5">
    <location>
        <begin position="46"/>
        <end position="77"/>
    </location>
</feature>
<dbReference type="Pfam" id="PF04082">
    <property type="entry name" value="Fungal_trans"/>
    <property type="match status" value="1"/>
</dbReference>
<name>A0A8H4WU65_9HYPO</name>
<dbReference type="EMBL" id="JABFAI010000208">
    <property type="protein sequence ID" value="KAF4950477.1"/>
    <property type="molecule type" value="Genomic_DNA"/>
</dbReference>
<accession>A0A8H4WU65</accession>
<dbReference type="InterPro" id="IPR001138">
    <property type="entry name" value="Zn2Cys6_DnaBD"/>
</dbReference>
<feature type="region of interest" description="Disordered" evidence="4">
    <location>
        <begin position="136"/>
        <end position="225"/>
    </location>
</feature>
<dbReference type="CDD" id="cd12148">
    <property type="entry name" value="fungal_TF_MHR"/>
    <property type="match status" value="1"/>
</dbReference>